<dbReference type="Proteomes" id="UP000447434">
    <property type="component" value="Chromosome 7"/>
</dbReference>
<dbReference type="OrthoDB" id="10443176at2759"/>
<name>A0A6A4QCC1_LUPAL</name>
<organism evidence="1 2">
    <name type="scientific">Lupinus albus</name>
    <name type="common">White lupine</name>
    <name type="synonym">Lupinus termis</name>
    <dbReference type="NCBI Taxonomy" id="3870"/>
    <lineage>
        <taxon>Eukaryota</taxon>
        <taxon>Viridiplantae</taxon>
        <taxon>Streptophyta</taxon>
        <taxon>Embryophyta</taxon>
        <taxon>Tracheophyta</taxon>
        <taxon>Spermatophyta</taxon>
        <taxon>Magnoliopsida</taxon>
        <taxon>eudicotyledons</taxon>
        <taxon>Gunneridae</taxon>
        <taxon>Pentapetalae</taxon>
        <taxon>rosids</taxon>
        <taxon>fabids</taxon>
        <taxon>Fabales</taxon>
        <taxon>Fabaceae</taxon>
        <taxon>Papilionoideae</taxon>
        <taxon>50 kb inversion clade</taxon>
        <taxon>genistoids sensu lato</taxon>
        <taxon>core genistoids</taxon>
        <taxon>Genisteae</taxon>
        <taxon>Lupinus</taxon>
    </lineage>
</organism>
<evidence type="ECO:0000313" key="1">
    <source>
        <dbReference type="EMBL" id="KAE9610924.1"/>
    </source>
</evidence>
<protein>
    <submittedName>
        <fullName evidence="1">Uncharacterized protein</fullName>
    </submittedName>
</protein>
<sequence>MVRGFSGSLDRDQPFIPGCIDIPVFLILVIGTGRGEEDSRSNPISMINPLFFFFFLLELE</sequence>
<reference evidence="2" key="1">
    <citation type="journal article" date="2020" name="Nat. Commun.">
        <title>Genome sequence of the cluster root forming white lupin.</title>
        <authorList>
            <person name="Hufnagel B."/>
            <person name="Marques A."/>
            <person name="Soriano A."/>
            <person name="Marques L."/>
            <person name="Divol F."/>
            <person name="Doumas P."/>
            <person name="Sallet E."/>
            <person name="Mancinotti D."/>
            <person name="Carrere S."/>
            <person name="Marande W."/>
            <person name="Arribat S."/>
            <person name="Keller J."/>
            <person name="Huneau C."/>
            <person name="Blein T."/>
            <person name="Aime D."/>
            <person name="Laguerre M."/>
            <person name="Taylor J."/>
            <person name="Schubert V."/>
            <person name="Nelson M."/>
            <person name="Geu-Flores F."/>
            <person name="Crespi M."/>
            <person name="Gallardo-Guerrero K."/>
            <person name="Delaux P.-M."/>
            <person name="Salse J."/>
            <person name="Berges H."/>
            <person name="Guyot R."/>
            <person name="Gouzy J."/>
            <person name="Peret B."/>
        </authorList>
    </citation>
    <scope>NUCLEOTIDE SEQUENCE [LARGE SCALE GENOMIC DNA]</scope>
    <source>
        <strain evidence="2">cv. Amiga</strain>
    </source>
</reference>
<comment type="caution">
    <text evidence="1">The sequence shown here is derived from an EMBL/GenBank/DDBJ whole genome shotgun (WGS) entry which is preliminary data.</text>
</comment>
<keyword evidence="2" id="KW-1185">Reference proteome</keyword>
<evidence type="ECO:0000313" key="2">
    <source>
        <dbReference type="Proteomes" id="UP000447434"/>
    </source>
</evidence>
<dbReference type="EMBL" id="WOCE01000007">
    <property type="protein sequence ID" value="KAE9610924.1"/>
    <property type="molecule type" value="Genomic_DNA"/>
</dbReference>
<proteinExistence type="predicted"/>
<accession>A0A6A4QCC1</accession>
<dbReference type="AlphaFoldDB" id="A0A6A4QCC1"/>
<gene>
    <name evidence="1" type="ORF">Lalb_Chr07g0192091</name>
</gene>